<dbReference type="InterPro" id="IPR039717">
    <property type="entry name" value="Hgh1"/>
</dbReference>
<dbReference type="AlphaFoldDB" id="A0A9W8BFU1"/>
<feature type="domain" description="Protein HGH1 C-terminal" evidence="5">
    <location>
        <begin position="286"/>
        <end position="339"/>
    </location>
</feature>
<comment type="caution">
    <text evidence="6">The sequence shown here is derived from an EMBL/GenBank/DDBJ whole genome shotgun (WGS) entry which is preliminary data.</text>
</comment>
<dbReference type="SUPFAM" id="SSF48371">
    <property type="entry name" value="ARM repeat"/>
    <property type="match status" value="1"/>
</dbReference>
<proteinExistence type="inferred from homology"/>
<evidence type="ECO:0000313" key="7">
    <source>
        <dbReference type="Proteomes" id="UP001150907"/>
    </source>
</evidence>
<evidence type="ECO:0000259" key="5">
    <source>
        <dbReference type="Pfam" id="PF04064"/>
    </source>
</evidence>
<evidence type="ECO:0000256" key="2">
    <source>
        <dbReference type="ARBA" id="ARBA00014076"/>
    </source>
</evidence>
<dbReference type="EMBL" id="JANBQF010000071">
    <property type="protein sequence ID" value="KAJ2006123.1"/>
    <property type="molecule type" value="Genomic_DNA"/>
</dbReference>
<feature type="compositionally biased region" description="Basic and acidic residues" evidence="3">
    <location>
        <begin position="345"/>
        <end position="357"/>
    </location>
</feature>
<evidence type="ECO:0000259" key="4">
    <source>
        <dbReference type="Pfam" id="PF04063"/>
    </source>
</evidence>
<evidence type="ECO:0000256" key="1">
    <source>
        <dbReference type="ARBA" id="ARBA00006712"/>
    </source>
</evidence>
<accession>A0A9W8BFU1</accession>
<dbReference type="PANTHER" id="PTHR13387">
    <property type="entry name" value="PROTEIN HGH1 HOMOLOG"/>
    <property type="match status" value="1"/>
</dbReference>
<evidence type="ECO:0000313" key="6">
    <source>
        <dbReference type="EMBL" id="KAJ2006123.1"/>
    </source>
</evidence>
<dbReference type="OrthoDB" id="338814at2759"/>
<dbReference type="Pfam" id="PF04063">
    <property type="entry name" value="DUF383"/>
    <property type="match status" value="1"/>
</dbReference>
<dbReference type="InterPro" id="IPR007206">
    <property type="entry name" value="Protein_HGH1_C"/>
</dbReference>
<dbReference type="InterPro" id="IPR007205">
    <property type="entry name" value="Protein_HGH1_N"/>
</dbReference>
<dbReference type="Pfam" id="PF04064">
    <property type="entry name" value="DUF384"/>
    <property type="match status" value="1"/>
</dbReference>
<feature type="domain" description="Protein HGH1 N-terminal" evidence="4">
    <location>
        <begin position="96"/>
        <end position="280"/>
    </location>
</feature>
<organism evidence="6 7">
    <name type="scientific">Coemansia thaxteri</name>
    <dbReference type="NCBI Taxonomy" id="2663907"/>
    <lineage>
        <taxon>Eukaryota</taxon>
        <taxon>Fungi</taxon>
        <taxon>Fungi incertae sedis</taxon>
        <taxon>Zoopagomycota</taxon>
        <taxon>Kickxellomycotina</taxon>
        <taxon>Kickxellomycetes</taxon>
        <taxon>Kickxellales</taxon>
        <taxon>Kickxellaceae</taxon>
        <taxon>Coemansia</taxon>
    </lineage>
</organism>
<dbReference type="Gene3D" id="1.25.10.10">
    <property type="entry name" value="Leucine-rich Repeat Variant"/>
    <property type="match status" value="1"/>
</dbReference>
<dbReference type="PANTHER" id="PTHR13387:SF9">
    <property type="entry name" value="PROTEIN HGH1 HOMOLOG"/>
    <property type="match status" value="1"/>
</dbReference>
<sequence length="357" mass="40463">MESQIDELVDFLSSPRSDVRQLAATYIVDFSHPSSEHHQLLQSRAERMVRPLLVICHETPVAANSAMSTLVNMSSHLPTCALFADEDVLKMVVKLITLPTSLIADTTCMLLSNLTKMDSICRILAKLDVGEVSGICNSPFALDQLTDVFVKGMDKTYNKNARFNFLASVFADITNYPFGRRYFLERTSYDGKMPITKIMVFSEYPEVIRRGGVDSTMKNICFEKDSHREILDPSETNMLPYILLPMCGPEEFDMDDMEAMPEEVQLLGDDKKREVDPKLRATLLEAINLLCTTHYGRETLRAKKVYPILREMHKVETDEGCSELNHRAVQLLMGEESSETMSDEPELKHDEGAFEEI</sequence>
<protein>
    <recommendedName>
        <fullName evidence="2">Protein HGH1 homolog</fullName>
    </recommendedName>
</protein>
<reference evidence="6" key="1">
    <citation type="submission" date="2022-07" db="EMBL/GenBank/DDBJ databases">
        <title>Phylogenomic reconstructions and comparative analyses of Kickxellomycotina fungi.</title>
        <authorList>
            <person name="Reynolds N.K."/>
            <person name="Stajich J.E."/>
            <person name="Barry K."/>
            <person name="Grigoriev I.V."/>
            <person name="Crous P."/>
            <person name="Smith M.E."/>
        </authorList>
    </citation>
    <scope>NUCLEOTIDE SEQUENCE</scope>
    <source>
        <strain evidence="6">IMI 214461</strain>
    </source>
</reference>
<dbReference type="InterPro" id="IPR016024">
    <property type="entry name" value="ARM-type_fold"/>
</dbReference>
<keyword evidence="7" id="KW-1185">Reference proteome</keyword>
<gene>
    <name evidence="6" type="primary">HGH1</name>
    <name evidence="6" type="ORF">H4R26_001552</name>
</gene>
<dbReference type="InterPro" id="IPR011989">
    <property type="entry name" value="ARM-like"/>
</dbReference>
<comment type="similarity">
    <text evidence="1">Belongs to the HGH1 family.</text>
</comment>
<evidence type="ECO:0000256" key="3">
    <source>
        <dbReference type="SAM" id="MobiDB-lite"/>
    </source>
</evidence>
<dbReference type="Proteomes" id="UP001150907">
    <property type="component" value="Unassembled WGS sequence"/>
</dbReference>
<feature type="region of interest" description="Disordered" evidence="3">
    <location>
        <begin position="335"/>
        <end position="357"/>
    </location>
</feature>
<name>A0A9W8BFU1_9FUNG</name>